<dbReference type="Gene3D" id="3.40.1380.20">
    <property type="entry name" value="Pyruvate kinase, C-terminal domain"/>
    <property type="match status" value="1"/>
</dbReference>
<reference evidence="1" key="2">
    <citation type="submission" date="2025-09" db="UniProtKB">
        <authorList>
            <consortium name="Ensembl"/>
        </authorList>
    </citation>
    <scope>IDENTIFICATION</scope>
</reference>
<dbReference type="Ensembl" id="ENSTMTT00000021324.1">
    <property type="protein sequence ID" value="ENSTMTP00000020602.1"/>
    <property type="gene ID" value="ENSTMTG00000015079.1"/>
</dbReference>
<dbReference type="GeneTree" id="ENSGT00950000185546"/>
<evidence type="ECO:0000313" key="1">
    <source>
        <dbReference type="Ensembl" id="ENSTMTP00000020602.1"/>
    </source>
</evidence>
<keyword evidence="2" id="KW-1185">Reference proteome</keyword>
<reference evidence="1" key="1">
    <citation type="submission" date="2025-08" db="UniProtKB">
        <authorList>
            <consortium name="Ensembl"/>
        </authorList>
    </citation>
    <scope>IDENTIFICATION</scope>
</reference>
<dbReference type="AlphaFoldDB" id="A0A674JKY6"/>
<proteinExistence type="predicted"/>
<dbReference type="InterPro" id="IPR036918">
    <property type="entry name" value="Pyrv_Knase_C_sf"/>
</dbReference>
<dbReference type="Proteomes" id="UP000472274">
    <property type="component" value="Unplaced"/>
</dbReference>
<protein>
    <submittedName>
        <fullName evidence="1">Uncharacterized protein</fullName>
    </submittedName>
</protein>
<organism evidence="1 2">
    <name type="scientific">Terrapene triunguis</name>
    <name type="common">Three-toed box turtle</name>
    <dbReference type="NCBI Taxonomy" id="2587831"/>
    <lineage>
        <taxon>Eukaryota</taxon>
        <taxon>Metazoa</taxon>
        <taxon>Chordata</taxon>
        <taxon>Craniata</taxon>
        <taxon>Vertebrata</taxon>
        <taxon>Euteleostomi</taxon>
        <taxon>Archelosauria</taxon>
        <taxon>Testudinata</taxon>
        <taxon>Testudines</taxon>
        <taxon>Cryptodira</taxon>
        <taxon>Durocryptodira</taxon>
        <taxon>Testudinoidea</taxon>
        <taxon>Emydidae</taxon>
        <taxon>Terrapene</taxon>
    </lineage>
</organism>
<sequence>VAQLSQDLGTAFQRCQLSASMLNTFLEHLCLLDIDSELITIFNTSIICTREMHQNCILKYFCTLCILNWLF</sequence>
<name>A0A674JKY6_9SAUR</name>
<accession>A0A674JKY6</accession>
<evidence type="ECO:0000313" key="2">
    <source>
        <dbReference type="Proteomes" id="UP000472274"/>
    </source>
</evidence>
<dbReference type="InParanoid" id="A0A674JKY6"/>